<organism evidence="1 2">
    <name type="scientific">Trametes sanguinea</name>
    <dbReference type="NCBI Taxonomy" id="158606"/>
    <lineage>
        <taxon>Eukaryota</taxon>
        <taxon>Fungi</taxon>
        <taxon>Dikarya</taxon>
        <taxon>Basidiomycota</taxon>
        <taxon>Agaricomycotina</taxon>
        <taxon>Agaricomycetes</taxon>
        <taxon>Polyporales</taxon>
        <taxon>Polyporaceae</taxon>
        <taxon>Trametes</taxon>
    </lineage>
</organism>
<accession>A0ACC1Q9Q3</accession>
<evidence type="ECO:0000313" key="1">
    <source>
        <dbReference type="EMBL" id="KAJ3016815.1"/>
    </source>
</evidence>
<dbReference type="EMBL" id="JANSHE010000102">
    <property type="protein sequence ID" value="KAJ3016815.1"/>
    <property type="molecule type" value="Genomic_DNA"/>
</dbReference>
<reference evidence="1" key="1">
    <citation type="submission" date="2022-08" db="EMBL/GenBank/DDBJ databases">
        <title>Genome Sequence of Pycnoporus sanguineus.</title>
        <authorList>
            <person name="Buettner E."/>
        </authorList>
    </citation>
    <scope>NUCLEOTIDE SEQUENCE</scope>
    <source>
        <strain evidence="1">CG-C14</strain>
    </source>
</reference>
<dbReference type="Proteomes" id="UP001144978">
    <property type="component" value="Unassembled WGS sequence"/>
</dbReference>
<keyword evidence="2" id="KW-1185">Reference proteome</keyword>
<name>A0ACC1Q9Q3_9APHY</name>
<protein>
    <submittedName>
        <fullName evidence="1">Uncharacterized protein</fullName>
    </submittedName>
</protein>
<sequence>MFSFLTSWLLPSHDTHHRAELDSPSVDHDDYPDLPEPTQSGHDDSAEDNLFFSALTAPYEPLPPPPRIVSLPRTSTSIEDQHCVRAAWSDPEPEEDLLGSESEDDEEMDISELPEQARQSLDQPAYQPVSKYSWAAGLPLSGSRLLYNIHVEPAYSLSIMKGRIGDRDMTYLCKRWRRAARSSWKGFYAELKLFSSPEYLRDMQGCGIPYLINLFSGADAISFVMALPHQSFWIEASADMPKELKKQAPTGA</sequence>
<proteinExistence type="predicted"/>
<gene>
    <name evidence="1" type="ORF">NUW54_g731</name>
</gene>
<evidence type="ECO:0000313" key="2">
    <source>
        <dbReference type="Proteomes" id="UP001144978"/>
    </source>
</evidence>
<comment type="caution">
    <text evidence="1">The sequence shown here is derived from an EMBL/GenBank/DDBJ whole genome shotgun (WGS) entry which is preliminary data.</text>
</comment>